<keyword evidence="1" id="KW-1133">Transmembrane helix</keyword>
<dbReference type="Proteomes" id="UP000254118">
    <property type="component" value="Unassembled WGS sequence"/>
</dbReference>
<evidence type="ECO:0000313" key="3">
    <source>
        <dbReference type="Proteomes" id="UP000254118"/>
    </source>
</evidence>
<comment type="caution">
    <text evidence="2">The sequence shown here is derived from an EMBL/GenBank/DDBJ whole genome shotgun (WGS) entry which is preliminary data.</text>
</comment>
<gene>
    <name evidence="2" type="ORF">NCTC7915_02116</name>
</gene>
<feature type="transmembrane region" description="Helical" evidence="1">
    <location>
        <begin position="86"/>
        <end position="115"/>
    </location>
</feature>
<keyword evidence="1" id="KW-0812">Transmembrane</keyword>
<feature type="transmembrane region" description="Helical" evidence="1">
    <location>
        <begin position="198"/>
        <end position="218"/>
    </location>
</feature>
<evidence type="ECO:0000256" key="1">
    <source>
        <dbReference type="SAM" id="Phobius"/>
    </source>
</evidence>
<proteinExistence type="predicted"/>
<dbReference type="AlphaFoldDB" id="A0AA46BPY4"/>
<dbReference type="EMBL" id="UFYA01000001">
    <property type="protein sequence ID" value="STD14516.1"/>
    <property type="molecule type" value="Genomic_DNA"/>
</dbReference>
<accession>A0AA46BPY4</accession>
<keyword evidence="1" id="KW-0472">Membrane</keyword>
<evidence type="ECO:0000313" key="2">
    <source>
        <dbReference type="EMBL" id="STD14516.1"/>
    </source>
</evidence>
<protein>
    <submittedName>
        <fullName evidence="2">Uncharacterized protein</fullName>
    </submittedName>
</protein>
<name>A0AA46BPY4_9MICO</name>
<organism evidence="2 3">
    <name type="scientific">Dermatophilus congolensis</name>
    <dbReference type="NCBI Taxonomy" id="1863"/>
    <lineage>
        <taxon>Bacteria</taxon>
        <taxon>Bacillati</taxon>
        <taxon>Actinomycetota</taxon>
        <taxon>Actinomycetes</taxon>
        <taxon>Micrococcales</taxon>
        <taxon>Dermatophilaceae</taxon>
        <taxon>Dermatophilus</taxon>
    </lineage>
</organism>
<sequence length="219" mass="21889">MAASSFAFVVFSPVGVAWVAGGAPFFGAAWAAPLCPVVIVAAGYAGGACRFVVVVLVFVAAGVGLFLALAGVGFVAALVPRGLTRGLIVFLVPAVTDIGGIPVVVSAVGVVGVVACGDGWGGRFGPLFFLGAAGAWLRGGFFFSWGCGVFFGLFLDGSECRAGWPPPVRPWTRSFGGFFCGCCFGGGAGDAAGMVPGFLSAGGAVFWAWGGWGVLFLGL</sequence>
<feature type="transmembrane region" description="Helical" evidence="1">
    <location>
        <begin position="55"/>
        <end position="79"/>
    </location>
</feature>
<reference evidence="2 3" key="1">
    <citation type="submission" date="2018-06" db="EMBL/GenBank/DDBJ databases">
        <authorList>
            <consortium name="Pathogen Informatics"/>
            <person name="Doyle S."/>
        </authorList>
    </citation>
    <scope>NUCLEOTIDE SEQUENCE [LARGE SCALE GENOMIC DNA]</scope>
    <source>
        <strain evidence="2 3">NCTC7915</strain>
    </source>
</reference>
<feature type="transmembrane region" description="Helical" evidence="1">
    <location>
        <begin position="135"/>
        <end position="155"/>
    </location>
</feature>